<feature type="compositionally biased region" description="Polar residues" evidence="1">
    <location>
        <begin position="1"/>
        <end position="16"/>
    </location>
</feature>
<feature type="region of interest" description="Disordered" evidence="1">
    <location>
        <begin position="1"/>
        <end position="44"/>
    </location>
</feature>
<name>A0A9P7GBI8_9AGAR</name>
<feature type="transmembrane region" description="Helical" evidence="2">
    <location>
        <begin position="180"/>
        <end position="202"/>
    </location>
</feature>
<comment type="caution">
    <text evidence="3">The sequence shown here is derived from an EMBL/GenBank/DDBJ whole genome shotgun (WGS) entry which is preliminary data.</text>
</comment>
<feature type="transmembrane region" description="Helical" evidence="2">
    <location>
        <begin position="63"/>
        <end position="82"/>
    </location>
</feature>
<keyword evidence="2" id="KW-1133">Transmembrane helix</keyword>
<dbReference type="AlphaFoldDB" id="A0A9P7GBI8"/>
<feature type="transmembrane region" description="Helical" evidence="2">
    <location>
        <begin position="114"/>
        <end position="134"/>
    </location>
</feature>
<reference evidence="3" key="2">
    <citation type="submission" date="2021-10" db="EMBL/GenBank/DDBJ databases">
        <title>Phylogenomics reveals ancestral predisposition of the termite-cultivated fungus Termitomyces towards a domesticated lifestyle.</title>
        <authorList>
            <person name="Auxier B."/>
            <person name="Grum-Grzhimaylo A."/>
            <person name="Cardenas M.E."/>
            <person name="Lodge J.D."/>
            <person name="Laessoe T."/>
            <person name="Pedersen O."/>
            <person name="Smith M.E."/>
            <person name="Kuyper T.W."/>
            <person name="Franco-Molano E.A."/>
            <person name="Baroni T.J."/>
            <person name="Aanen D.K."/>
        </authorList>
    </citation>
    <scope>NUCLEOTIDE SEQUENCE</scope>
    <source>
        <strain evidence="3">AP01</strain>
        <tissue evidence="3">Mycelium</tissue>
    </source>
</reference>
<organism evidence="3 4">
    <name type="scientific">Asterophora parasitica</name>
    <dbReference type="NCBI Taxonomy" id="117018"/>
    <lineage>
        <taxon>Eukaryota</taxon>
        <taxon>Fungi</taxon>
        <taxon>Dikarya</taxon>
        <taxon>Basidiomycota</taxon>
        <taxon>Agaricomycotina</taxon>
        <taxon>Agaricomycetes</taxon>
        <taxon>Agaricomycetidae</taxon>
        <taxon>Agaricales</taxon>
        <taxon>Tricholomatineae</taxon>
        <taxon>Lyophyllaceae</taxon>
        <taxon>Asterophora</taxon>
    </lineage>
</organism>
<protein>
    <submittedName>
        <fullName evidence="3">Uncharacterized protein</fullName>
    </submittedName>
</protein>
<evidence type="ECO:0000256" key="2">
    <source>
        <dbReference type="SAM" id="Phobius"/>
    </source>
</evidence>
<keyword evidence="2" id="KW-0472">Membrane</keyword>
<gene>
    <name evidence="3" type="ORF">DXG03_005531</name>
</gene>
<evidence type="ECO:0000313" key="3">
    <source>
        <dbReference type="EMBL" id="KAG5645693.1"/>
    </source>
</evidence>
<dbReference type="OrthoDB" id="3254104at2759"/>
<dbReference type="Proteomes" id="UP000775547">
    <property type="component" value="Unassembled WGS sequence"/>
</dbReference>
<feature type="region of interest" description="Disordered" evidence="1">
    <location>
        <begin position="215"/>
        <end position="244"/>
    </location>
</feature>
<accession>A0A9P7GBI8</accession>
<evidence type="ECO:0000313" key="4">
    <source>
        <dbReference type="Proteomes" id="UP000775547"/>
    </source>
</evidence>
<feature type="compositionally biased region" description="Basic and acidic residues" evidence="1">
    <location>
        <begin position="222"/>
        <end position="244"/>
    </location>
</feature>
<proteinExistence type="predicted"/>
<keyword evidence="2" id="KW-0812">Transmembrane</keyword>
<dbReference type="EMBL" id="JABCKV010000034">
    <property type="protein sequence ID" value="KAG5645693.1"/>
    <property type="molecule type" value="Genomic_DNA"/>
</dbReference>
<reference evidence="3" key="1">
    <citation type="submission" date="2020-07" db="EMBL/GenBank/DDBJ databases">
        <authorList>
            <person name="Nieuwenhuis M."/>
            <person name="Van De Peppel L.J.J."/>
        </authorList>
    </citation>
    <scope>NUCLEOTIDE SEQUENCE</scope>
    <source>
        <strain evidence="3">AP01</strain>
        <tissue evidence="3">Mycelium</tissue>
    </source>
</reference>
<keyword evidence="4" id="KW-1185">Reference proteome</keyword>
<sequence>MTRTSATAPGSQDTYPSSTSATTTKKPQPQSRPTVPHAEPSASQVGGTQYMKMLLALDDIPRLHNMLAAFFTWILLAGFVLFPGTFTSLKNAQGSFPGGQVGQQVLDAVSHVPLFVIAWVCCGIGAGGMIYLWWRWMNNYIWLVNKIFLPGLLNSLAGLISTLANIYGVQHGEYSTTGKVTIIVTGTSSLICGLTTVFYMLWKIRRVKQAHDREVGQSSAGKHGEGLIDGMKRKAGEKGGGRVI</sequence>
<evidence type="ECO:0000256" key="1">
    <source>
        <dbReference type="SAM" id="MobiDB-lite"/>
    </source>
</evidence>
<feature type="transmembrane region" description="Helical" evidence="2">
    <location>
        <begin position="146"/>
        <end position="168"/>
    </location>
</feature>